<evidence type="ECO:0000256" key="1">
    <source>
        <dbReference type="SAM" id="MobiDB-lite"/>
    </source>
</evidence>
<proteinExistence type="predicted"/>
<reference evidence="2" key="1">
    <citation type="submission" date="2023-08" db="EMBL/GenBank/DDBJ databases">
        <authorList>
            <person name="Alioto T."/>
            <person name="Alioto T."/>
            <person name="Gomez Garrido J."/>
        </authorList>
    </citation>
    <scope>NUCLEOTIDE SEQUENCE</scope>
</reference>
<dbReference type="EMBL" id="OY660865">
    <property type="protein sequence ID" value="CAJ1050805.1"/>
    <property type="molecule type" value="Genomic_DNA"/>
</dbReference>
<gene>
    <name evidence="2" type="ORF">XNOV1_A000310</name>
</gene>
<feature type="compositionally biased region" description="Polar residues" evidence="1">
    <location>
        <begin position="27"/>
        <end position="36"/>
    </location>
</feature>
<feature type="compositionally biased region" description="Basic and acidic residues" evidence="1">
    <location>
        <begin position="114"/>
        <end position="124"/>
    </location>
</feature>
<protein>
    <submittedName>
        <fullName evidence="2">Uncharacterized protein</fullName>
    </submittedName>
</protein>
<accession>A0AAV1EPY7</accession>
<keyword evidence="3" id="KW-1185">Reference proteome</keyword>
<dbReference type="Proteomes" id="UP001178508">
    <property type="component" value="Chromosome 2"/>
</dbReference>
<name>A0AAV1EPY7_XYRNO</name>
<organism evidence="2 3">
    <name type="scientific">Xyrichtys novacula</name>
    <name type="common">Pearly razorfish</name>
    <name type="synonym">Hemipteronotus novacula</name>
    <dbReference type="NCBI Taxonomy" id="13765"/>
    <lineage>
        <taxon>Eukaryota</taxon>
        <taxon>Metazoa</taxon>
        <taxon>Chordata</taxon>
        <taxon>Craniata</taxon>
        <taxon>Vertebrata</taxon>
        <taxon>Euteleostomi</taxon>
        <taxon>Actinopterygii</taxon>
        <taxon>Neopterygii</taxon>
        <taxon>Teleostei</taxon>
        <taxon>Neoteleostei</taxon>
        <taxon>Acanthomorphata</taxon>
        <taxon>Eupercaria</taxon>
        <taxon>Labriformes</taxon>
        <taxon>Labridae</taxon>
        <taxon>Xyrichtys</taxon>
    </lineage>
</organism>
<evidence type="ECO:0000313" key="2">
    <source>
        <dbReference type="EMBL" id="CAJ1050805.1"/>
    </source>
</evidence>
<evidence type="ECO:0000313" key="3">
    <source>
        <dbReference type="Proteomes" id="UP001178508"/>
    </source>
</evidence>
<feature type="region of interest" description="Disordered" evidence="1">
    <location>
        <begin position="1"/>
        <end position="87"/>
    </location>
</feature>
<dbReference type="AlphaFoldDB" id="A0AAV1EPY7"/>
<feature type="region of interest" description="Disordered" evidence="1">
    <location>
        <begin position="111"/>
        <end position="133"/>
    </location>
</feature>
<sequence>MRRDTSSKPARTEGWLLALPPQRQGEEGQNQESNCTEVRRESESGVGEGGEMVAEETGKGSESKRETCEVEENKKEAGEVGGTGEAGKVAGEVCAGSAEAEAVVMKTCVSERGPVPDKGYRKCENVPSAEWGQ</sequence>
<feature type="compositionally biased region" description="Basic and acidic residues" evidence="1">
    <location>
        <begin position="56"/>
        <end position="78"/>
    </location>
</feature>